<evidence type="ECO:0000256" key="2">
    <source>
        <dbReference type="ARBA" id="ARBA00007441"/>
    </source>
</evidence>
<dbReference type="Pfam" id="PF00155">
    <property type="entry name" value="Aminotran_1_2"/>
    <property type="match status" value="1"/>
</dbReference>
<dbReference type="FunFam" id="3.40.640.10:FF:000033">
    <property type="entry name" value="Aspartate aminotransferase"/>
    <property type="match status" value="1"/>
</dbReference>
<dbReference type="EMBL" id="NCEB01000037">
    <property type="protein sequence ID" value="OYX30928.1"/>
    <property type="molecule type" value="Genomic_DNA"/>
</dbReference>
<dbReference type="PANTHER" id="PTHR46383">
    <property type="entry name" value="ASPARTATE AMINOTRANSFERASE"/>
    <property type="match status" value="1"/>
</dbReference>
<keyword evidence="6" id="KW-0663">Pyridoxal phosphate</keyword>
<sequence length="401" mass="42838">MSDLQSSALARVAPSATLAATAKARALKAEGRNIISLGAGEPDFDTPETIKAAAIAAIQRGETKYTDVDGLPELKAAIVAKFARENGLSYTAAQIHVAPGGKPVIYNALVATLNAGDEVIVPAPYWVSYPDMVLLAGGDPVFVTGEEADGFKLRPEVLEAAITPRTKWLILNSPSNPTGAAYTRAELEALAEVLRRHPHVWVLTDDMYEHLIYGDFQYTTIAQVAPDLYDRTLTVNGVSKAYAMTGWRIGYAGGPKPLIDLMRKVASQTTSNPASISQWAAVEALNGPQDFLPERGAAFERRRDLVVSMLNQATGIRCPTPEGAFYVYPSIHGLIGKTAPDGTVIDGDEAFATALLEAEGVSVVHGAAFGLSPYFRISYATSEAVLEDACARIQRFAASLR</sequence>
<comment type="caution">
    <text evidence="10">The sequence shown here is derived from an EMBL/GenBank/DDBJ whole genome shotgun (WGS) entry which is preliminary data.</text>
</comment>
<evidence type="ECO:0000256" key="3">
    <source>
        <dbReference type="ARBA" id="ARBA00011738"/>
    </source>
</evidence>
<comment type="cofactor">
    <cofactor evidence="1 8">
        <name>pyridoxal 5'-phosphate</name>
        <dbReference type="ChEBI" id="CHEBI:597326"/>
    </cofactor>
</comment>
<organism evidence="10 11">
    <name type="scientific">Brevundimonas subvibrioides</name>
    <dbReference type="NCBI Taxonomy" id="74313"/>
    <lineage>
        <taxon>Bacteria</taxon>
        <taxon>Pseudomonadati</taxon>
        <taxon>Pseudomonadota</taxon>
        <taxon>Alphaproteobacteria</taxon>
        <taxon>Caulobacterales</taxon>
        <taxon>Caulobacteraceae</taxon>
        <taxon>Brevundimonas</taxon>
    </lineage>
</organism>
<reference evidence="10 11" key="1">
    <citation type="submission" date="2017-03" db="EMBL/GenBank/DDBJ databases">
        <title>Lifting the veil on microbial sulfur biogeochemistry in mining wastewaters.</title>
        <authorList>
            <person name="Kantor R.S."/>
            <person name="Colenbrander Nelson T."/>
            <person name="Marshall S."/>
            <person name="Bennett D."/>
            <person name="Apte S."/>
            <person name="Camacho D."/>
            <person name="Thomas B.C."/>
            <person name="Warren L.A."/>
            <person name="Banfield J.F."/>
        </authorList>
    </citation>
    <scope>NUCLEOTIDE SEQUENCE [LARGE SCALE GENOMIC DNA]</scope>
    <source>
        <strain evidence="10">32-69-9</strain>
    </source>
</reference>
<name>A0A258FFX3_9CAUL</name>
<dbReference type="InterPro" id="IPR015424">
    <property type="entry name" value="PyrdxlP-dep_Trfase"/>
</dbReference>
<evidence type="ECO:0000313" key="10">
    <source>
        <dbReference type="EMBL" id="OYX30928.1"/>
    </source>
</evidence>
<dbReference type="SUPFAM" id="SSF53383">
    <property type="entry name" value="PLP-dependent transferases"/>
    <property type="match status" value="1"/>
</dbReference>
<evidence type="ECO:0000256" key="4">
    <source>
        <dbReference type="ARBA" id="ARBA00022576"/>
    </source>
</evidence>
<dbReference type="InterPro" id="IPR050596">
    <property type="entry name" value="AspAT/PAT-like"/>
</dbReference>
<comment type="catalytic activity">
    <reaction evidence="7">
        <text>L-aspartate + 2-oxoglutarate = oxaloacetate + L-glutamate</text>
        <dbReference type="Rhea" id="RHEA:21824"/>
        <dbReference type="ChEBI" id="CHEBI:16452"/>
        <dbReference type="ChEBI" id="CHEBI:16810"/>
        <dbReference type="ChEBI" id="CHEBI:29985"/>
        <dbReference type="ChEBI" id="CHEBI:29991"/>
        <dbReference type="EC" id="2.6.1.1"/>
    </reaction>
</comment>
<comment type="similarity">
    <text evidence="2 8">Belongs to the class-I pyridoxal-phosphate-dependent aminotransferase family.</text>
</comment>
<accession>A0A258FFX3</accession>
<keyword evidence="4 8" id="KW-0032">Aminotransferase</keyword>
<keyword evidence="5 8" id="KW-0808">Transferase</keyword>
<dbReference type="CDD" id="cd00609">
    <property type="entry name" value="AAT_like"/>
    <property type="match status" value="1"/>
</dbReference>
<evidence type="ECO:0000256" key="5">
    <source>
        <dbReference type="ARBA" id="ARBA00022679"/>
    </source>
</evidence>
<dbReference type="PROSITE" id="PS00105">
    <property type="entry name" value="AA_TRANSFER_CLASS_1"/>
    <property type="match status" value="1"/>
</dbReference>
<dbReference type="Proteomes" id="UP000215595">
    <property type="component" value="Unassembled WGS sequence"/>
</dbReference>
<dbReference type="InterPro" id="IPR015421">
    <property type="entry name" value="PyrdxlP-dep_Trfase_major"/>
</dbReference>
<dbReference type="EC" id="2.6.1.-" evidence="8"/>
<comment type="subunit">
    <text evidence="3">Homodimer.</text>
</comment>
<evidence type="ECO:0000256" key="6">
    <source>
        <dbReference type="ARBA" id="ARBA00022898"/>
    </source>
</evidence>
<evidence type="ECO:0000256" key="8">
    <source>
        <dbReference type="RuleBase" id="RU000481"/>
    </source>
</evidence>
<dbReference type="GO" id="GO:0030170">
    <property type="term" value="F:pyridoxal phosphate binding"/>
    <property type="evidence" value="ECO:0007669"/>
    <property type="project" value="InterPro"/>
</dbReference>
<dbReference type="InterPro" id="IPR015422">
    <property type="entry name" value="PyrdxlP-dep_Trfase_small"/>
</dbReference>
<dbReference type="GO" id="GO:0006520">
    <property type="term" value="P:amino acid metabolic process"/>
    <property type="evidence" value="ECO:0007669"/>
    <property type="project" value="InterPro"/>
</dbReference>
<proteinExistence type="inferred from homology"/>
<feature type="domain" description="Aminotransferase class I/classII large" evidence="9">
    <location>
        <begin position="33"/>
        <end position="393"/>
    </location>
</feature>
<evidence type="ECO:0000259" key="9">
    <source>
        <dbReference type="Pfam" id="PF00155"/>
    </source>
</evidence>
<protein>
    <recommendedName>
        <fullName evidence="8">Aminotransferase</fullName>
        <ecNumber evidence="8">2.6.1.-</ecNumber>
    </recommendedName>
</protein>
<dbReference type="Gene3D" id="3.40.640.10">
    <property type="entry name" value="Type I PLP-dependent aspartate aminotransferase-like (Major domain)"/>
    <property type="match status" value="1"/>
</dbReference>
<dbReference type="AlphaFoldDB" id="A0A258FFX3"/>
<evidence type="ECO:0000313" key="11">
    <source>
        <dbReference type="Proteomes" id="UP000215595"/>
    </source>
</evidence>
<evidence type="ECO:0000256" key="1">
    <source>
        <dbReference type="ARBA" id="ARBA00001933"/>
    </source>
</evidence>
<dbReference type="Gene3D" id="3.90.1150.10">
    <property type="entry name" value="Aspartate Aminotransferase, domain 1"/>
    <property type="match status" value="1"/>
</dbReference>
<dbReference type="PANTHER" id="PTHR46383:SF1">
    <property type="entry name" value="ASPARTATE AMINOTRANSFERASE"/>
    <property type="match status" value="1"/>
</dbReference>
<dbReference type="InterPro" id="IPR004839">
    <property type="entry name" value="Aminotransferase_I/II_large"/>
</dbReference>
<dbReference type="GO" id="GO:0004069">
    <property type="term" value="F:L-aspartate:2-oxoglutarate aminotransferase activity"/>
    <property type="evidence" value="ECO:0007669"/>
    <property type="project" value="UniProtKB-EC"/>
</dbReference>
<gene>
    <name evidence="10" type="ORF">B7Z01_13305</name>
</gene>
<dbReference type="InterPro" id="IPR004838">
    <property type="entry name" value="NHTrfase_class1_PyrdxlP-BS"/>
</dbReference>
<evidence type="ECO:0000256" key="7">
    <source>
        <dbReference type="ARBA" id="ARBA00049185"/>
    </source>
</evidence>